<accession>A0A369KHU5</accession>
<feature type="transmembrane region" description="Helical" evidence="7">
    <location>
        <begin position="190"/>
        <end position="210"/>
    </location>
</feature>
<evidence type="ECO:0000256" key="4">
    <source>
        <dbReference type="ARBA" id="ARBA00022967"/>
    </source>
</evidence>
<keyword evidence="9" id="KW-1185">Reference proteome</keyword>
<evidence type="ECO:0000256" key="1">
    <source>
        <dbReference type="ARBA" id="ARBA00004127"/>
    </source>
</evidence>
<evidence type="ECO:0000313" key="8">
    <source>
        <dbReference type="EMBL" id="RDB31363.1"/>
    </source>
</evidence>
<dbReference type="EMBL" id="QQBG01000017">
    <property type="protein sequence ID" value="RDB31363.1"/>
    <property type="molecule type" value="Genomic_DNA"/>
</dbReference>
<dbReference type="Pfam" id="PF02508">
    <property type="entry name" value="Rnf-Nqr"/>
    <property type="match status" value="1"/>
</dbReference>
<evidence type="ECO:0000256" key="7">
    <source>
        <dbReference type="SAM" id="Phobius"/>
    </source>
</evidence>
<dbReference type="GO" id="GO:0012505">
    <property type="term" value="C:endomembrane system"/>
    <property type="evidence" value="ECO:0007669"/>
    <property type="project" value="UniProtKB-SubCell"/>
</dbReference>
<evidence type="ECO:0000256" key="3">
    <source>
        <dbReference type="ARBA" id="ARBA00022692"/>
    </source>
</evidence>
<evidence type="ECO:0000313" key="9">
    <source>
        <dbReference type="Proteomes" id="UP000253816"/>
    </source>
</evidence>
<dbReference type="RefSeq" id="WP_114544418.1">
    <property type="nucleotide sequence ID" value="NZ_QQBG01000017.1"/>
</dbReference>
<keyword evidence="3 7" id="KW-0812">Transmembrane</keyword>
<comment type="caution">
    <text evidence="8">The sequence shown here is derived from an EMBL/GenBank/DDBJ whole genome shotgun (WGS) entry which is preliminary data.</text>
</comment>
<organism evidence="8 9">
    <name type="scientific">Candidatus Similichlamydia laticola</name>
    <dbReference type="NCBI Taxonomy" id="2170265"/>
    <lineage>
        <taxon>Bacteria</taxon>
        <taxon>Pseudomonadati</taxon>
        <taxon>Chlamydiota</taxon>
        <taxon>Chlamydiia</taxon>
        <taxon>Parachlamydiales</taxon>
        <taxon>Candidatus Parilichlamydiaceae</taxon>
        <taxon>Candidatus Similichlamydia</taxon>
    </lineage>
</organism>
<dbReference type="InterPro" id="IPR003667">
    <property type="entry name" value="NqrDE/RnfAE"/>
</dbReference>
<feature type="transmembrane region" description="Helical" evidence="7">
    <location>
        <begin position="108"/>
        <end position="125"/>
    </location>
</feature>
<dbReference type="PANTHER" id="PTHR30586">
    <property type="entry name" value="ELECTRON TRANSPORT COMPLEX PROTEIN RNFE"/>
    <property type="match status" value="1"/>
</dbReference>
<keyword evidence="6 7" id="KW-0472">Membrane</keyword>
<dbReference type="GO" id="GO:0005886">
    <property type="term" value="C:plasma membrane"/>
    <property type="evidence" value="ECO:0007669"/>
    <property type="project" value="TreeGrafter"/>
</dbReference>
<evidence type="ECO:0000256" key="6">
    <source>
        <dbReference type="ARBA" id="ARBA00023136"/>
    </source>
</evidence>
<dbReference type="OrthoDB" id="9790976at2"/>
<dbReference type="PANTHER" id="PTHR30586:SF1">
    <property type="entry name" value="NA(+)-TRANSLOCATING NADH-QUINONE REDUCTASE SUBUNIT D"/>
    <property type="match status" value="1"/>
</dbReference>
<evidence type="ECO:0000256" key="5">
    <source>
        <dbReference type="ARBA" id="ARBA00022989"/>
    </source>
</evidence>
<reference evidence="8 9" key="1">
    <citation type="submission" date="2018-07" db="EMBL/GenBank/DDBJ databases">
        <title>Comparative genomics of the Candidatus Parilichlamydiaceae reveals evidence of convergent evolution and genome reduction in the phylum Chlamydiae.</title>
        <authorList>
            <person name="Taylor-Brown A."/>
            <person name="Polkinghorne A."/>
        </authorList>
    </citation>
    <scope>NUCLEOTIDE SEQUENCE [LARGE SCALE GENOMIC DNA]</scope>
    <source>
        <strain evidence="8 9">Hat2</strain>
    </source>
</reference>
<feature type="transmembrane region" description="Helical" evidence="7">
    <location>
        <begin position="146"/>
        <end position="170"/>
    </location>
</feature>
<keyword evidence="5 7" id="KW-1133">Transmembrane helix</keyword>
<feature type="transmembrane region" description="Helical" evidence="7">
    <location>
        <begin position="80"/>
        <end position="102"/>
    </location>
</feature>
<sequence length="215" mass="24370">MNTEQSVSRRGRLISYRLRKFFFEDHQIFVANLGICSALGVTNQVSNALIMTIGVCFITCMSTCFVSVLRKQIPDTTRLVLQMIIICTFCIITEQLLKSFLYKKYKTLAIYINLIATNCIVLGRCESYAMYHPPLKAMRDGLRAGLQYGFTLITVAFFRELLGNGSILGLSLFPERWYANSLNPNLLQNVGIFLLPSGAFFVLAVIMMFFKRPAK</sequence>
<keyword evidence="4" id="KW-1278">Translocase</keyword>
<proteinExistence type="predicted"/>
<feature type="transmembrane region" description="Helical" evidence="7">
    <location>
        <begin position="48"/>
        <end position="68"/>
    </location>
</feature>
<comment type="subcellular location">
    <subcellularLocation>
        <location evidence="1">Endomembrane system</location>
        <topology evidence="1">Multi-pass membrane protein</topology>
    </subcellularLocation>
</comment>
<keyword evidence="2" id="KW-0813">Transport</keyword>
<protein>
    <submittedName>
        <fullName evidence="8">Na(+)-translocating NADH-quinone reductase subunit D</fullName>
    </submittedName>
</protein>
<gene>
    <name evidence="8" type="ORF">HAT2_00532</name>
</gene>
<dbReference type="Proteomes" id="UP000253816">
    <property type="component" value="Unassembled WGS sequence"/>
</dbReference>
<evidence type="ECO:0000256" key="2">
    <source>
        <dbReference type="ARBA" id="ARBA00022448"/>
    </source>
</evidence>
<name>A0A369KHU5_9BACT</name>
<dbReference type="AlphaFoldDB" id="A0A369KHU5"/>
<dbReference type="PIRSF" id="PIRSF006102">
    <property type="entry name" value="NQR_DE"/>
    <property type="match status" value="1"/>
</dbReference>